<accession>E7GFN4</accession>
<evidence type="ECO:0000256" key="1">
    <source>
        <dbReference type="SAM" id="MobiDB-lite"/>
    </source>
</evidence>
<proteinExistence type="predicted"/>
<feature type="compositionally biased region" description="Basic and acidic residues" evidence="1">
    <location>
        <begin position="306"/>
        <end position="323"/>
    </location>
</feature>
<name>E7GFN4_9FIRM</name>
<reference evidence="3 4" key="1">
    <citation type="submission" date="2010-12" db="EMBL/GenBank/DDBJ databases">
        <title>The Genome Sequence of Coprobacillus sp. strain 29_1.</title>
        <authorList>
            <consortium name="The Broad Institute Genome Sequencing Platform"/>
            <person name="Earl A."/>
            <person name="Ward D."/>
            <person name="Feldgarden M."/>
            <person name="Gevers D."/>
            <person name="Daigneault M."/>
            <person name="Sibley C.D."/>
            <person name="White A."/>
            <person name="Strauss J."/>
            <person name="Allen-Vercoe E."/>
            <person name="Young S.K."/>
            <person name="Zeng Q."/>
            <person name="Gargeya S."/>
            <person name="Fitzgerald M."/>
            <person name="Haas B."/>
            <person name="Abouelleil A."/>
            <person name="Alvarado L."/>
            <person name="Arachchi H.M."/>
            <person name="Berlin A."/>
            <person name="Brown A."/>
            <person name="Chapman S.B."/>
            <person name="Chen Z."/>
            <person name="Dunbar C."/>
            <person name="Freedman E."/>
            <person name="Gearin G."/>
            <person name="Gellesch M."/>
            <person name="Goldberg J."/>
            <person name="Griggs A."/>
            <person name="Gujja S."/>
            <person name="Heilman E."/>
            <person name="Heiman D."/>
            <person name="Howarth C."/>
            <person name="Larson L."/>
            <person name="Lui A."/>
            <person name="MacDonald P.J.P."/>
            <person name="Mehta T."/>
            <person name="Montmayeur A."/>
            <person name="Murphy C."/>
            <person name="Neiman D."/>
            <person name="Pearson M."/>
            <person name="Priest M."/>
            <person name="Roberts A."/>
            <person name="Saif S."/>
            <person name="Shea T."/>
            <person name="Shenoy N."/>
            <person name="Sisk P."/>
            <person name="Stolte C."/>
            <person name="Sykes S."/>
            <person name="White J."/>
            <person name="Yandava C."/>
            <person name="Nusbaum C."/>
            <person name="Birren B."/>
        </authorList>
    </citation>
    <scope>NUCLEOTIDE SEQUENCE [LARGE SCALE GENOMIC DNA]</scope>
    <source>
        <strain evidence="3 4">29_1</strain>
    </source>
</reference>
<feature type="region of interest" description="Disordered" evidence="1">
    <location>
        <begin position="289"/>
        <end position="332"/>
    </location>
</feature>
<dbReference type="PANTHER" id="PTHR33498">
    <property type="entry name" value="TRANSPOSASE FOR INSERTION SEQUENCE ELEMENT IS1557"/>
    <property type="match status" value="1"/>
</dbReference>
<dbReference type="STRING" id="100884.GCA_000269565_01780"/>
<dbReference type="Proteomes" id="UP000003157">
    <property type="component" value="Unassembled WGS sequence"/>
</dbReference>
<evidence type="ECO:0000313" key="4">
    <source>
        <dbReference type="Proteomes" id="UP000003157"/>
    </source>
</evidence>
<dbReference type="InterPro" id="IPR002560">
    <property type="entry name" value="Transposase_DDE"/>
</dbReference>
<dbReference type="PANTHER" id="PTHR33498:SF1">
    <property type="entry name" value="TRANSPOSASE FOR INSERTION SEQUENCE ELEMENT IS1557"/>
    <property type="match status" value="1"/>
</dbReference>
<dbReference type="HOGENOM" id="CLU_041900_6_0_9"/>
<evidence type="ECO:0000259" key="2">
    <source>
        <dbReference type="Pfam" id="PF01610"/>
    </source>
</evidence>
<gene>
    <name evidence="3" type="ORF">HMPREF9488_03577</name>
</gene>
<dbReference type="Pfam" id="PF01610">
    <property type="entry name" value="DDE_Tnp_ISL3"/>
    <property type="match status" value="1"/>
</dbReference>
<dbReference type="AlphaFoldDB" id="E7GFN4"/>
<dbReference type="InterPro" id="IPR047951">
    <property type="entry name" value="Transpos_ISL3"/>
</dbReference>
<organism evidence="3 4">
    <name type="scientific">Coprobacillus cateniformis</name>
    <dbReference type="NCBI Taxonomy" id="100884"/>
    <lineage>
        <taxon>Bacteria</taxon>
        <taxon>Bacillati</taxon>
        <taxon>Bacillota</taxon>
        <taxon>Erysipelotrichia</taxon>
        <taxon>Erysipelotrichales</taxon>
        <taxon>Coprobacillaceae</taxon>
        <taxon>Coprobacillus</taxon>
    </lineage>
</organism>
<dbReference type="EMBL" id="ADKX01000051">
    <property type="protein sequence ID" value="EFW03098.1"/>
    <property type="molecule type" value="Genomic_DNA"/>
</dbReference>
<dbReference type="OrthoDB" id="1698950at2"/>
<dbReference type="eggNOG" id="COG3464">
    <property type="taxonomic scope" value="Bacteria"/>
</dbReference>
<keyword evidence="4" id="KW-1185">Reference proteome</keyword>
<protein>
    <recommendedName>
        <fullName evidence="2">Transposase IS204/IS1001/IS1096/IS1165 DDE domain-containing protein</fullName>
    </recommendedName>
</protein>
<comment type="caution">
    <text evidence="3">The sequence shown here is derived from an EMBL/GenBank/DDBJ whole genome shotgun (WGS) entry which is preliminary data.</text>
</comment>
<feature type="domain" description="Transposase IS204/IS1001/IS1096/IS1165 DDE" evidence="2">
    <location>
        <begin position="162"/>
        <end position="263"/>
    </location>
</feature>
<dbReference type="NCBIfam" id="NF033550">
    <property type="entry name" value="transpos_ISL3"/>
    <property type="match status" value="1"/>
</dbReference>
<sequence length="332" mass="38247">MVLFMKYNEIDLNEKLFGDDFIVYDWKEDTDKIIIYVKATSHDDVCPVCGAPTYTLHNTYHRVIQTYPIRGKKTCLDVITYKYNCTNIECDRKVIMQNLPFVTSYQRRTDELNCLILAVSMFVSNEGASKVLGLLGVTISNDSIKRVLDKIVIEDHYDVEQVGIDDVAIRKGQTYATAVYDMEEHHLIALLDGRDKETVTKWLESHKKIKIATRDRASAYASAINEILPECIQIANRFHLLQNLIDRMKEIFKEEIPEMIFIKDGKIMDEMPKKEAVLKIAPSSDELNKLNYDNSEPVDESGNIIDFDKSCTDKNDKSHQRHAESHKKTKIN</sequence>
<evidence type="ECO:0000313" key="3">
    <source>
        <dbReference type="EMBL" id="EFW03098.1"/>
    </source>
</evidence>